<evidence type="ECO:0000313" key="1">
    <source>
        <dbReference type="EMBL" id="KAJ2771649.1"/>
    </source>
</evidence>
<accession>A0ACC1K218</accession>
<dbReference type="Proteomes" id="UP001140234">
    <property type="component" value="Unassembled WGS sequence"/>
</dbReference>
<comment type="caution">
    <text evidence="1">The sequence shown here is derived from an EMBL/GenBank/DDBJ whole genome shotgun (WGS) entry which is preliminary data.</text>
</comment>
<organism evidence="1 2">
    <name type="scientific">Coemansia nantahalensis</name>
    <dbReference type="NCBI Taxonomy" id="2789366"/>
    <lineage>
        <taxon>Eukaryota</taxon>
        <taxon>Fungi</taxon>
        <taxon>Fungi incertae sedis</taxon>
        <taxon>Zoopagomycota</taxon>
        <taxon>Kickxellomycotina</taxon>
        <taxon>Kickxellomycetes</taxon>
        <taxon>Kickxellales</taxon>
        <taxon>Kickxellaceae</taxon>
        <taxon>Coemansia</taxon>
    </lineage>
</organism>
<evidence type="ECO:0000313" key="2">
    <source>
        <dbReference type="Proteomes" id="UP001140234"/>
    </source>
</evidence>
<reference evidence="1" key="1">
    <citation type="submission" date="2022-07" db="EMBL/GenBank/DDBJ databases">
        <title>Phylogenomic reconstructions and comparative analyses of Kickxellomycotina fungi.</title>
        <authorList>
            <person name="Reynolds N.K."/>
            <person name="Stajich J.E."/>
            <person name="Barry K."/>
            <person name="Grigoriev I.V."/>
            <person name="Crous P."/>
            <person name="Smith M.E."/>
        </authorList>
    </citation>
    <scope>NUCLEOTIDE SEQUENCE</scope>
    <source>
        <strain evidence="1">CBS 109366</strain>
    </source>
</reference>
<feature type="non-terminal residue" evidence="1">
    <location>
        <position position="1830"/>
    </location>
</feature>
<protein>
    <submittedName>
        <fullName evidence="1">Uncharacterized protein</fullName>
    </submittedName>
</protein>
<name>A0ACC1K218_9FUNG</name>
<proteinExistence type="predicted"/>
<gene>
    <name evidence="1" type="ORF">IWQ57_002118</name>
</gene>
<sequence length="1830" mass="196427">MGSRIHVLSADCRAPEAVICHSGAVLATALNCDSSFVAYGDATGTLFIVHIRTRQPVFSQSVRPPDSTGDGPQAAVCGLHFAVSDTAAGQPPREELVVVDSAGHAVRFSGIQLCLLSQAILDGNMALAARIRSEILVEPVALQAAKRAVHQGGVTGLAMFHARSHSLLFASGCGDGCLSCWRRAEPGGGSPTRLADIVTSESAGAGYSRIQLSLDGRYLVALSTHGWIDVYERSTLTRVFRYADAAFDDFGLLAPPDADSAAMLVVAISRPHCGGSDGSDGGSEDDDDDGMTGLARRKLVVLSLPAMEVVYSMATSAWSWLARDSRSAQDVADTILFVEGLVEDGVQRLFLRSLRETVPLDRLAHFLRAGRYEEAQAFAETHGIPPAVVHRKRLEELLGNPDHAALAALRDGASVARFVDETLEVLDHVDDDEFGVRVCTDLAVPSLRGTRRLLLHARALAAGDAQRLADVDDALQRLGTWSIISGAGPLQAPGPHFDRQGWAAFRSTDLAACVRSCIAQGDIQRASAVWRRHRDNLRVAADIASAVQGFPPNVDTGALAGWLRVEVLPALDSREQWQDIAAWIEQRARMLESQGQLHAALGLVELLDPGFWRAAHDTYDPYDTAPGDAGATIDPPLSVCGPLALTPQRFIDGSLRAAQWTAGLARFGGRPQPTTGSAATDASVAADATDGGGDPAAQRCLFLHRQLLDLVHLRDKHAMALTLDEYDQLSYSTIAVELLHRVAAPELLHGAYFDHFVPYARRHKLDHPAILREYCVELMDSAGREAANHAGSDSGDGDDDAAMSLDVSVRATQGHHSWEPHVLQLLACLYEDAVGRRSADSGPWLLAEAVDGETAPTLLLTTSRAALLKTLFDVALDVMRRSTIPWPPAIDAVIARTRTLLGHYADVDADIARSKLEIGEQYRLMCLKRMLLSHGLPDFRISNTRMAYPLLQWLVRKTDGADVLPDALQLVDAYHHLTRTSAYVLRLQALCEAGLADQAGALVAFIDETEHSSRAPAAQARGAQLVAKYVPLEVARRGVCWIREALDSMTFGGEASRAQFTQLVRTAIEVLHALKTLAARYETRARESGSDADRLQTECRLSRPELEKLQAFVSAETAVLGVVWQLLVDGGIMVSPGELEQQGAREQILAEILDQQWLRAYTARPDPGARKGKGSAASAARGLPHEVLGLPLLPANVRTLATMLRFGPSQLGLRIVTQCLSLGLYMMALDMCQQMADSLCPADRGRSPPSAQSAAEPGEQIAAAAATARAAAMCERSIGRFLSELAEGTGPPLPGESHGLLARRLVAVCQAASLKAAAQPQLAAFLDASARWELARSIFDQTADGDFAALTRATSSALPARASASIYNAERPASPGASGSAAGAMRPDSDAHMAVDHADPPHEPVSGWLGPLYANQYAERGLVLDTGPSMQLAYRLVSALRKLTASSPDSCADSDSAGSAEAATGDPSSAAGKARSAAGTGKATAPLPSDASDDATYLDSLDQEELRSETTQRCHKLVALLARNRHWILAMQTIQLTVSQLARSSFVVQGDALTDVASESLASLRQRLSSGGVGEDELEALFGAGDAAAAGGISDLAAKSLVRSLQQPGMDPVFIFSCMLLVAPVKAYQHLSTAMSHSGLHPSRVISLANIGAACSLVWRQQALLDRCRAVAAAARWSAQLQMLHLRFDVALLSDPKPELLEPLVRPMLLRTNMDIATLLEFAEAFRLDETFVVLEYISLCCSVPHVDSYQARVLGIADEIANPKLLERTYIDVLENRISSYDYERLHFVVQRLQELRPQDTAAVRYAAALDMLSSYDRKSAPTHAELRH</sequence>
<keyword evidence="2" id="KW-1185">Reference proteome</keyword>
<dbReference type="EMBL" id="JANBUJ010000502">
    <property type="protein sequence ID" value="KAJ2771649.1"/>
    <property type="molecule type" value="Genomic_DNA"/>
</dbReference>